<comment type="caution">
    <text evidence="1">The sequence shown here is derived from an EMBL/GenBank/DDBJ whole genome shotgun (WGS) entry which is preliminary data.</text>
</comment>
<name>A0A0J6XIL8_9ACTN</name>
<evidence type="ECO:0000313" key="2">
    <source>
        <dbReference type="Proteomes" id="UP000035932"/>
    </source>
</evidence>
<reference evidence="1 2" key="1">
    <citation type="submission" date="2015-06" db="EMBL/GenBank/DDBJ databases">
        <title>Recapitulation of the evolution of biosynthetic gene clusters reveals hidden chemical diversity on bacterial genomes.</title>
        <authorList>
            <person name="Cruz-Morales P."/>
            <person name="Martinez-Guerrero C."/>
            <person name="Morales-Escalante M.A."/>
            <person name="Yanez-Guerra L.A."/>
            <person name="Kopp J.F."/>
            <person name="Feldmann J."/>
            <person name="Ramos-Aboites H.E."/>
            <person name="Barona-Gomez F."/>
        </authorList>
    </citation>
    <scope>NUCLEOTIDE SEQUENCE [LARGE SCALE GENOMIC DNA]</scope>
    <source>
        <strain evidence="1 2">ATCC 31245</strain>
    </source>
</reference>
<dbReference type="EMBL" id="LFML01000084">
    <property type="protein sequence ID" value="KMO95895.1"/>
    <property type="molecule type" value="Genomic_DNA"/>
</dbReference>
<evidence type="ECO:0000313" key="1">
    <source>
        <dbReference type="EMBL" id="KMO95895.1"/>
    </source>
</evidence>
<dbReference type="PATRIC" id="fig|66430.4.peg.7067"/>
<dbReference type="Pfam" id="PF12138">
    <property type="entry name" value="Spherulin4"/>
    <property type="match status" value="1"/>
</dbReference>
<dbReference type="AlphaFoldDB" id="A0A0J6XIL8"/>
<accession>A0A0J6XIL8</accession>
<dbReference type="InterPro" id="IPR021986">
    <property type="entry name" value="Spherulin4"/>
</dbReference>
<dbReference type="Proteomes" id="UP000035932">
    <property type="component" value="Unassembled WGS sequence"/>
</dbReference>
<dbReference type="RefSeq" id="WP_048478255.1">
    <property type="nucleotide sequence ID" value="NZ_JBIRUD010000041.1"/>
</dbReference>
<dbReference type="STRING" id="66430.ACS04_21115"/>
<protein>
    <submittedName>
        <fullName evidence="1">Phage-related protein, tail component</fullName>
    </submittedName>
</protein>
<dbReference type="PANTHER" id="PTHR35040:SF9">
    <property type="entry name" value="4-LIKE CELL SURFACE PROTEIN, PUTATIVE (AFU_ORTHOLOGUE AFUA_4G14080)-RELATED"/>
    <property type="match status" value="1"/>
</dbReference>
<dbReference type="PANTHER" id="PTHR35040">
    <property type="match status" value="1"/>
</dbReference>
<sequence>MPHLTTAATAAAATEAGRLGLGVPGYAHPLLAPVEWAELTRPGTPLHWTVLNVADGPGGRPDPHCTEAAGRLREAGGTVLGHLAMRDGARSFGELVSDAHRFLDWYRVGGFYLAGAPADRAELAAVRRVVDALRGLGEELHLVLGHGTHPYEGYADAADQLVTFSGAWADYRWSQVAEWTAEHPPERFCHLVHGVPRSHLEEAVRIARWQGAGTIWFTDRGDAGGRDPWASMPAYWDEIVSQIGPGVSE</sequence>
<proteinExistence type="predicted"/>
<organism evidence="1 2">
    <name type="scientific">Streptomyces roseus</name>
    <dbReference type="NCBI Taxonomy" id="66430"/>
    <lineage>
        <taxon>Bacteria</taxon>
        <taxon>Bacillati</taxon>
        <taxon>Actinomycetota</taxon>
        <taxon>Actinomycetes</taxon>
        <taxon>Kitasatosporales</taxon>
        <taxon>Streptomycetaceae</taxon>
        <taxon>Streptomyces</taxon>
    </lineage>
</organism>
<dbReference type="OrthoDB" id="508445at2"/>
<keyword evidence="2" id="KW-1185">Reference proteome</keyword>
<gene>
    <name evidence="1" type="ORF">ACS04_21115</name>
</gene>